<proteinExistence type="predicted"/>
<dbReference type="Proteomes" id="UP001194468">
    <property type="component" value="Unassembled WGS sequence"/>
</dbReference>
<organism evidence="1 2">
    <name type="scientific">Boletus edulis BED1</name>
    <dbReference type="NCBI Taxonomy" id="1328754"/>
    <lineage>
        <taxon>Eukaryota</taxon>
        <taxon>Fungi</taxon>
        <taxon>Dikarya</taxon>
        <taxon>Basidiomycota</taxon>
        <taxon>Agaricomycotina</taxon>
        <taxon>Agaricomycetes</taxon>
        <taxon>Agaricomycetidae</taxon>
        <taxon>Boletales</taxon>
        <taxon>Boletineae</taxon>
        <taxon>Boletaceae</taxon>
        <taxon>Boletoideae</taxon>
        <taxon>Boletus</taxon>
    </lineage>
</organism>
<dbReference type="AlphaFoldDB" id="A0AAD4G967"/>
<gene>
    <name evidence="1" type="ORF">L210DRAFT_3507663</name>
</gene>
<reference evidence="1" key="2">
    <citation type="journal article" date="2020" name="Nat. Commun.">
        <title>Large-scale genome sequencing of mycorrhizal fungi provides insights into the early evolution of symbiotic traits.</title>
        <authorList>
            <person name="Miyauchi S."/>
            <person name="Kiss E."/>
            <person name="Kuo A."/>
            <person name="Drula E."/>
            <person name="Kohler A."/>
            <person name="Sanchez-Garcia M."/>
            <person name="Morin E."/>
            <person name="Andreopoulos B."/>
            <person name="Barry K.W."/>
            <person name="Bonito G."/>
            <person name="Buee M."/>
            <person name="Carver A."/>
            <person name="Chen C."/>
            <person name="Cichocki N."/>
            <person name="Clum A."/>
            <person name="Culley D."/>
            <person name="Crous P.W."/>
            <person name="Fauchery L."/>
            <person name="Girlanda M."/>
            <person name="Hayes R.D."/>
            <person name="Keri Z."/>
            <person name="LaButti K."/>
            <person name="Lipzen A."/>
            <person name="Lombard V."/>
            <person name="Magnuson J."/>
            <person name="Maillard F."/>
            <person name="Murat C."/>
            <person name="Nolan M."/>
            <person name="Ohm R.A."/>
            <person name="Pangilinan J."/>
            <person name="Pereira M.F."/>
            <person name="Perotto S."/>
            <person name="Peter M."/>
            <person name="Pfister S."/>
            <person name="Riley R."/>
            <person name="Sitrit Y."/>
            <person name="Stielow J.B."/>
            <person name="Szollosi G."/>
            <person name="Zifcakova L."/>
            <person name="Stursova M."/>
            <person name="Spatafora J.W."/>
            <person name="Tedersoo L."/>
            <person name="Vaario L.M."/>
            <person name="Yamada A."/>
            <person name="Yan M."/>
            <person name="Wang P."/>
            <person name="Xu J."/>
            <person name="Bruns T."/>
            <person name="Baldrian P."/>
            <person name="Vilgalys R."/>
            <person name="Dunand C."/>
            <person name="Henrissat B."/>
            <person name="Grigoriev I.V."/>
            <person name="Hibbett D."/>
            <person name="Nagy L.G."/>
            <person name="Martin F.M."/>
        </authorList>
    </citation>
    <scope>NUCLEOTIDE SEQUENCE</scope>
    <source>
        <strain evidence="1">BED1</strain>
    </source>
</reference>
<comment type="caution">
    <text evidence="1">The sequence shown here is derived from an EMBL/GenBank/DDBJ whole genome shotgun (WGS) entry which is preliminary data.</text>
</comment>
<evidence type="ECO:0000313" key="1">
    <source>
        <dbReference type="EMBL" id="KAF8431909.1"/>
    </source>
</evidence>
<keyword evidence="2" id="KW-1185">Reference proteome</keyword>
<reference evidence="1" key="1">
    <citation type="submission" date="2019-10" db="EMBL/GenBank/DDBJ databases">
        <authorList>
            <consortium name="DOE Joint Genome Institute"/>
            <person name="Kuo A."/>
            <person name="Miyauchi S."/>
            <person name="Kiss E."/>
            <person name="Drula E."/>
            <person name="Kohler A."/>
            <person name="Sanchez-Garcia M."/>
            <person name="Andreopoulos B."/>
            <person name="Barry K.W."/>
            <person name="Bonito G."/>
            <person name="Buee M."/>
            <person name="Carver A."/>
            <person name="Chen C."/>
            <person name="Cichocki N."/>
            <person name="Clum A."/>
            <person name="Culley D."/>
            <person name="Crous P.W."/>
            <person name="Fauchery L."/>
            <person name="Girlanda M."/>
            <person name="Hayes R."/>
            <person name="Keri Z."/>
            <person name="LaButti K."/>
            <person name="Lipzen A."/>
            <person name="Lombard V."/>
            <person name="Magnuson J."/>
            <person name="Maillard F."/>
            <person name="Morin E."/>
            <person name="Murat C."/>
            <person name="Nolan M."/>
            <person name="Ohm R."/>
            <person name="Pangilinan J."/>
            <person name="Pereira M."/>
            <person name="Perotto S."/>
            <person name="Peter M."/>
            <person name="Riley R."/>
            <person name="Sitrit Y."/>
            <person name="Stielow B."/>
            <person name="Szollosi G."/>
            <person name="Zifcakova L."/>
            <person name="Stursova M."/>
            <person name="Spatafora J.W."/>
            <person name="Tedersoo L."/>
            <person name="Vaario L.-M."/>
            <person name="Yamada A."/>
            <person name="Yan M."/>
            <person name="Wang P."/>
            <person name="Xu J."/>
            <person name="Bruns T."/>
            <person name="Baldrian P."/>
            <person name="Vilgalys R."/>
            <person name="Henrissat B."/>
            <person name="Grigoriev I.V."/>
            <person name="Hibbett D."/>
            <person name="Nagy L.G."/>
            <person name="Martin F.M."/>
        </authorList>
    </citation>
    <scope>NUCLEOTIDE SEQUENCE</scope>
    <source>
        <strain evidence="1">BED1</strain>
    </source>
</reference>
<name>A0AAD4G967_BOLED</name>
<accession>A0AAD4G967</accession>
<dbReference type="EMBL" id="WHUW01000045">
    <property type="protein sequence ID" value="KAF8431909.1"/>
    <property type="molecule type" value="Genomic_DNA"/>
</dbReference>
<protein>
    <submittedName>
        <fullName evidence="1">Uncharacterized protein</fullName>
    </submittedName>
</protein>
<evidence type="ECO:0000313" key="2">
    <source>
        <dbReference type="Proteomes" id="UP001194468"/>
    </source>
</evidence>
<sequence length="119" mass="12986">MAGRDDVTVQVNKNTFSLTCCHGSLGFQPLTSTVVIEYPDSLVKDKLLPEVYVLYDVLSLTVADFIPGGSFGRPTIGPYNSSGTLTTRPKDLVIDTLQNISPDDRAGFERWDLLNAGTF</sequence>